<keyword evidence="12" id="KW-1185">Reference proteome</keyword>
<dbReference type="AlphaFoldDB" id="A0A3N4I4A6"/>
<keyword evidence="1 10" id="KW-0813">Transport</keyword>
<comment type="similarity">
    <text evidence="10">Belongs to the WD repeat SEC12 family.</text>
</comment>
<evidence type="ECO:0000256" key="6">
    <source>
        <dbReference type="ARBA" id="ARBA00022892"/>
    </source>
</evidence>
<keyword evidence="8 10" id="KW-1133">Transmembrane helix</keyword>
<keyword evidence="3 10" id="KW-0812">Transmembrane</keyword>
<comment type="subcellular location">
    <subcellularLocation>
        <location evidence="10">Endoplasmic reticulum membrane</location>
        <topology evidence="10">Single-pass type II membrane protein</topology>
    </subcellularLocation>
    <subcellularLocation>
        <location evidence="10">Golgi apparatus membrane</location>
        <topology evidence="10">Single-pass type II membrane protein</topology>
    </subcellularLocation>
</comment>
<dbReference type="GO" id="GO:0000139">
    <property type="term" value="C:Golgi membrane"/>
    <property type="evidence" value="ECO:0007669"/>
    <property type="project" value="UniProtKB-SubCell"/>
</dbReference>
<dbReference type="STRING" id="1160509.A0A3N4I4A6"/>
<evidence type="ECO:0000256" key="10">
    <source>
        <dbReference type="RuleBase" id="RU369019"/>
    </source>
</evidence>
<feature type="transmembrane region" description="Helical" evidence="10">
    <location>
        <begin position="444"/>
        <end position="466"/>
    </location>
</feature>
<organism evidence="11 12">
    <name type="scientific">Ascobolus immersus RN42</name>
    <dbReference type="NCBI Taxonomy" id="1160509"/>
    <lineage>
        <taxon>Eukaryota</taxon>
        <taxon>Fungi</taxon>
        <taxon>Dikarya</taxon>
        <taxon>Ascomycota</taxon>
        <taxon>Pezizomycotina</taxon>
        <taxon>Pezizomycetes</taxon>
        <taxon>Pezizales</taxon>
        <taxon>Ascobolaceae</taxon>
        <taxon>Ascobolus</taxon>
    </lineage>
</organism>
<dbReference type="GO" id="GO:0006888">
    <property type="term" value="P:endoplasmic reticulum to Golgi vesicle-mediated transport"/>
    <property type="evidence" value="ECO:0007669"/>
    <property type="project" value="UniProtKB-UniRule"/>
</dbReference>
<dbReference type="GO" id="GO:0005085">
    <property type="term" value="F:guanyl-nucleotide exchange factor activity"/>
    <property type="evidence" value="ECO:0007669"/>
    <property type="project" value="InterPro"/>
</dbReference>
<evidence type="ECO:0000256" key="8">
    <source>
        <dbReference type="ARBA" id="ARBA00022989"/>
    </source>
</evidence>
<dbReference type="Proteomes" id="UP000275078">
    <property type="component" value="Unassembled WGS sequence"/>
</dbReference>
<evidence type="ECO:0000256" key="5">
    <source>
        <dbReference type="ARBA" id="ARBA00022824"/>
    </source>
</evidence>
<dbReference type="PANTHER" id="PTHR23284">
    <property type="entry name" value="PROLACTIN REGULATORY ELEMENT BINDING PROTEIN"/>
    <property type="match status" value="1"/>
</dbReference>
<dbReference type="InterPro" id="IPR015943">
    <property type="entry name" value="WD40/YVTN_repeat-like_dom_sf"/>
</dbReference>
<evidence type="ECO:0000256" key="2">
    <source>
        <dbReference type="ARBA" id="ARBA00022574"/>
    </source>
</evidence>
<sequence>MPPQITSEKLTLTYPLFCANFISSKYLLVAGGGGEGRSGVGNKITLLDITDDLKSLTEIELSRSEDAVMSLAAIPLGADSVISSVDTDASEKFQHHRKASIVDDDSTIIFTGINSSESLLASGKNKHFRAFSLLTGANPTISHSRSLQLFSTVEGQHEIYQRLLRLSPSTGLAALATGGASAAKPHSEIVIVDTTSLEKQVTPPSSPESEDIQSINNVRERITPPNSLEVEDLDLHSINDVRERLAFITAKAAYTHEISPVATKSTSQPSEIYALPPSSKPGPKANLRAVRFLTPTILALVENAPARTGSTVILVNTSGRVLAKKKLPKRVPAVTSMDVITINIPKEGGTLQFAIAVAGADMSVNVLIANILGSSASLQSHQSFLNVHPFQITQVAFGPVGSDGKLPLASTSMGNTVVVHKFPLVRAKDDVVYLKVPGGKRQTIISVVISLGLVVVLAVLMQVVFLRRGLEVGKELGKPEVNEVNTLPVMPVGEMKERFEALRKERKTTTSTSTVIVVEVVSAETASTVPAKAEDGEVRTEREEL</sequence>
<name>A0A3N4I4A6_ASCIM</name>
<evidence type="ECO:0000256" key="4">
    <source>
        <dbReference type="ARBA" id="ARBA00022737"/>
    </source>
</evidence>
<reference evidence="11 12" key="1">
    <citation type="journal article" date="2018" name="Nat. Ecol. Evol.">
        <title>Pezizomycetes genomes reveal the molecular basis of ectomycorrhizal truffle lifestyle.</title>
        <authorList>
            <person name="Murat C."/>
            <person name="Payen T."/>
            <person name="Noel B."/>
            <person name="Kuo A."/>
            <person name="Morin E."/>
            <person name="Chen J."/>
            <person name="Kohler A."/>
            <person name="Krizsan K."/>
            <person name="Balestrini R."/>
            <person name="Da Silva C."/>
            <person name="Montanini B."/>
            <person name="Hainaut M."/>
            <person name="Levati E."/>
            <person name="Barry K.W."/>
            <person name="Belfiori B."/>
            <person name="Cichocki N."/>
            <person name="Clum A."/>
            <person name="Dockter R.B."/>
            <person name="Fauchery L."/>
            <person name="Guy J."/>
            <person name="Iotti M."/>
            <person name="Le Tacon F."/>
            <person name="Lindquist E.A."/>
            <person name="Lipzen A."/>
            <person name="Malagnac F."/>
            <person name="Mello A."/>
            <person name="Molinier V."/>
            <person name="Miyauchi S."/>
            <person name="Poulain J."/>
            <person name="Riccioni C."/>
            <person name="Rubini A."/>
            <person name="Sitrit Y."/>
            <person name="Splivallo R."/>
            <person name="Traeger S."/>
            <person name="Wang M."/>
            <person name="Zifcakova L."/>
            <person name="Wipf D."/>
            <person name="Zambonelli A."/>
            <person name="Paolocci F."/>
            <person name="Nowrousian M."/>
            <person name="Ottonello S."/>
            <person name="Baldrian P."/>
            <person name="Spatafora J.W."/>
            <person name="Henrissat B."/>
            <person name="Nagy L.G."/>
            <person name="Aury J.M."/>
            <person name="Wincker P."/>
            <person name="Grigoriev I.V."/>
            <person name="Bonfante P."/>
            <person name="Martin F.M."/>
        </authorList>
    </citation>
    <scope>NUCLEOTIDE SEQUENCE [LARGE SCALE GENOMIC DNA]</scope>
    <source>
        <strain evidence="11 12">RN42</strain>
    </source>
</reference>
<keyword evidence="7 10" id="KW-0653">Protein transport</keyword>
<dbReference type="GO" id="GO:0005789">
    <property type="term" value="C:endoplasmic reticulum membrane"/>
    <property type="evidence" value="ECO:0007669"/>
    <property type="project" value="UniProtKB-SubCell"/>
</dbReference>
<evidence type="ECO:0000256" key="1">
    <source>
        <dbReference type="ARBA" id="ARBA00022448"/>
    </source>
</evidence>
<accession>A0A3N4I4A6</accession>
<evidence type="ECO:0000256" key="3">
    <source>
        <dbReference type="ARBA" id="ARBA00022692"/>
    </source>
</evidence>
<proteinExistence type="inferred from homology"/>
<dbReference type="OrthoDB" id="2013972at2759"/>
<protein>
    <recommendedName>
        <fullName evidence="10">Guanine nucleotide-exchange factor SEC12</fullName>
    </recommendedName>
</protein>
<keyword evidence="5 10" id="KW-0256">Endoplasmic reticulum</keyword>
<dbReference type="EMBL" id="ML119684">
    <property type="protein sequence ID" value="RPA80869.1"/>
    <property type="molecule type" value="Genomic_DNA"/>
</dbReference>
<dbReference type="GO" id="GO:0003400">
    <property type="term" value="P:regulation of COPII vesicle coating"/>
    <property type="evidence" value="ECO:0007669"/>
    <property type="project" value="UniProtKB-UniRule"/>
</dbReference>
<evidence type="ECO:0000313" key="11">
    <source>
        <dbReference type="EMBL" id="RPA80869.1"/>
    </source>
</evidence>
<keyword evidence="9 10" id="KW-0472">Membrane</keyword>
<evidence type="ECO:0000313" key="12">
    <source>
        <dbReference type="Proteomes" id="UP000275078"/>
    </source>
</evidence>
<gene>
    <name evidence="11" type="ORF">BJ508DRAFT_376821</name>
</gene>
<evidence type="ECO:0000256" key="7">
    <source>
        <dbReference type="ARBA" id="ARBA00022927"/>
    </source>
</evidence>
<dbReference type="PANTHER" id="PTHR23284:SF0">
    <property type="entry name" value="PROLACTIN REGULATORY ELEMENT-BINDING PROTEIN"/>
    <property type="match status" value="1"/>
</dbReference>
<dbReference type="Gene3D" id="2.130.10.10">
    <property type="entry name" value="YVTN repeat-like/Quinoprotein amine dehydrogenase"/>
    <property type="match status" value="1"/>
</dbReference>
<evidence type="ECO:0000256" key="9">
    <source>
        <dbReference type="ARBA" id="ARBA00023136"/>
    </source>
</evidence>
<comment type="function">
    <text evidence="10">Guanine nucleotide-exchange factor (GEF) required for the formation or budding of transport vesicles from the ER.</text>
</comment>
<keyword evidence="4 10" id="KW-0677">Repeat</keyword>
<keyword evidence="2 10" id="KW-0853">WD repeat</keyword>
<dbReference type="InterPro" id="IPR045260">
    <property type="entry name" value="Sec12-like"/>
</dbReference>
<dbReference type="GO" id="GO:0015031">
    <property type="term" value="P:protein transport"/>
    <property type="evidence" value="ECO:0007669"/>
    <property type="project" value="UniProtKB-KW"/>
</dbReference>
<keyword evidence="6" id="KW-0931">ER-Golgi transport</keyword>